<name>X1VZ28_9ZZZZ</name>
<protein>
    <submittedName>
        <fullName evidence="1">Uncharacterized protein</fullName>
    </submittedName>
</protein>
<dbReference type="EMBL" id="BARW01036299">
    <property type="protein sequence ID" value="GAJ25086.1"/>
    <property type="molecule type" value="Genomic_DNA"/>
</dbReference>
<comment type="caution">
    <text evidence="1">The sequence shown here is derived from an EMBL/GenBank/DDBJ whole genome shotgun (WGS) entry which is preliminary data.</text>
</comment>
<feature type="non-terminal residue" evidence="1">
    <location>
        <position position="168"/>
    </location>
</feature>
<proteinExistence type="predicted"/>
<reference evidence="1" key="1">
    <citation type="journal article" date="2014" name="Front. Microbiol.">
        <title>High frequency of phylogenetically diverse reductive dehalogenase-homologous genes in deep subseafloor sedimentary metagenomes.</title>
        <authorList>
            <person name="Kawai M."/>
            <person name="Futagami T."/>
            <person name="Toyoda A."/>
            <person name="Takaki Y."/>
            <person name="Nishi S."/>
            <person name="Hori S."/>
            <person name="Arai W."/>
            <person name="Tsubouchi T."/>
            <person name="Morono Y."/>
            <person name="Uchiyama I."/>
            <person name="Ito T."/>
            <person name="Fujiyama A."/>
            <person name="Inagaki F."/>
            <person name="Takami H."/>
        </authorList>
    </citation>
    <scope>NUCLEOTIDE SEQUENCE</scope>
    <source>
        <strain evidence="1">Expedition CK06-06</strain>
    </source>
</reference>
<gene>
    <name evidence="1" type="ORF">S12H4_56384</name>
</gene>
<accession>X1VZ28</accession>
<organism evidence="1">
    <name type="scientific">marine sediment metagenome</name>
    <dbReference type="NCBI Taxonomy" id="412755"/>
    <lineage>
        <taxon>unclassified sequences</taxon>
        <taxon>metagenomes</taxon>
        <taxon>ecological metagenomes</taxon>
    </lineage>
</organism>
<sequence>MFSALTLFRIKSHIKNGVFGIISAWKEGLEKIDNLEAMNDLIERIKSLATGYIPIIGLWEGEKIRAIFIYNITKDDLQDLAKEFGQEVFIHGNQGHCILYDTDGNAISDGHNFKVLELDGEVMNYREHKNKRLLLSDMKKAIRTIEYRLNNEHLSNIKRRHLEKTLEG</sequence>
<evidence type="ECO:0000313" key="1">
    <source>
        <dbReference type="EMBL" id="GAJ25086.1"/>
    </source>
</evidence>
<dbReference type="AlphaFoldDB" id="X1VZ28"/>